<comment type="caution">
    <text evidence="5">The sequence shown here is derived from an EMBL/GenBank/DDBJ whole genome shotgun (WGS) entry which is preliminary data.</text>
</comment>
<reference evidence="5 6" key="1">
    <citation type="journal article" date="2016" name="Nat. Commun.">
        <title>Thousands of microbial genomes shed light on interconnected biogeochemical processes in an aquifer system.</title>
        <authorList>
            <person name="Anantharaman K."/>
            <person name="Brown C.T."/>
            <person name="Hug L.A."/>
            <person name="Sharon I."/>
            <person name="Castelle C.J."/>
            <person name="Probst A.J."/>
            <person name="Thomas B.C."/>
            <person name="Singh A."/>
            <person name="Wilkins M.J."/>
            <person name="Karaoz U."/>
            <person name="Brodie E.L."/>
            <person name="Williams K.H."/>
            <person name="Hubbard S.S."/>
            <person name="Banfield J.F."/>
        </authorList>
    </citation>
    <scope>NUCLEOTIDE SEQUENCE [LARGE SCALE GENOMIC DNA]</scope>
</reference>
<evidence type="ECO:0000256" key="3">
    <source>
        <dbReference type="ARBA" id="ARBA00022833"/>
    </source>
</evidence>
<evidence type="ECO:0000313" key="5">
    <source>
        <dbReference type="EMBL" id="OGG84680.1"/>
    </source>
</evidence>
<accession>A0A1F6FFP2</accession>
<dbReference type="AlphaFoldDB" id="A0A1F6FFP2"/>
<dbReference type="STRING" id="1798525.A3G90_01165"/>
<dbReference type="PANTHER" id="PTHR28620">
    <property type="entry name" value="CENTROMERE PROTEIN V"/>
    <property type="match status" value="1"/>
</dbReference>
<evidence type="ECO:0000256" key="2">
    <source>
        <dbReference type="ARBA" id="ARBA00022723"/>
    </source>
</evidence>
<dbReference type="InterPro" id="IPR052355">
    <property type="entry name" value="CENP-V-like"/>
</dbReference>
<sequence length="111" mass="12169">MTTHKGSCHCGAVTFEVQGDFTEGISCNCSHCKRKGMLLAFVPAAQFALTSSDATLTTYKFNKMQINHRFCKVCGVQPFGQSGDTMAINLNCLEDFDTESLTIKKVDGKNF</sequence>
<evidence type="ECO:0000256" key="1">
    <source>
        <dbReference type="ARBA" id="ARBA00005495"/>
    </source>
</evidence>
<organism evidence="5 6">
    <name type="scientific">Candidatus Kaiserbacteria bacterium RIFCSPLOWO2_12_FULL_45_26</name>
    <dbReference type="NCBI Taxonomy" id="1798525"/>
    <lineage>
        <taxon>Bacteria</taxon>
        <taxon>Candidatus Kaiseribacteriota</taxon>
    </lineage>
</organism>
<dbReference type="SUPFAM" id="SSF51316">
    <property type="entry name" value="Mss4-like"/>
    <property type="match status" value="1"/>
</dbReference>
<dbReference type="PANTHER" id="PTHR28620:SF1">
    <property type="entry name" value="CENP-V_GFA DOMAIN-CONTAINING PROTEIN"/>
    <property type="match status" value="1"/>
</dbReference>
<keyword evidence="3" id="KW-0862">Zinc</keyword>
<name>A0A1F6FFP2_9BACT</name>
<dbReference type="Gene3D" id="2.170.150.70">
    <property type="match status" value="1"/>
</dbReference>
<keyword evidence="2" id="KW-0479">Metal-binding</keyword>
<feature type="domain" description="CENP-V/GFA" evidence="4">
    <location>
        <begin position="4"/>
        <end position="111"/>
    </location>
</feature>
<comment type="similarity">
    <text evidence="1">Belongs to the Gfa family.</text>
</comment>
<evidence type="ECO:0000259" key="4">
    <source>
        <dbReference type="PROSITE" id="PS51891"/>
    </source>
</evidence>
<proteinExistence type="inferred from homology"/>
<dbReference type="Pfam" id="PF04828">
    <property type="entry name" value="GFA"/>
    <property type="match status" value="1"/>
</dbReference>
<dbReference type="GO" id="GO:0046872">
    <property type="term" value="F:metal ion binding"/>
    <property type="evidence" value="ECO:0007669"/>
    <property type="project" value="UniProtKB-KW"/>
</dbReference>
<dbReference type="GO" id="GO:0016846">
    <property type="term" value="F:carbon-sulfur lyase activity"/>
    <property type="evidence" value="ECO:0007669"/>
    <property type="project" value="InterPro"/>
</dbReference>
<gene>
    <name evidence="5" type="ORF">A3G90_01165</name>
</gene>
<dbReference type="EMBL" id="MFMM01000001">
    <property type="protein sequence ID" value="OGG84680.1"/>
    <property type="molecule type" value="Genomic_DNA"/>
</dbReference>
<dbReference type="PROSITE" id="PS51891">
    <property type="entry name" value="CENP_V_GFA"/>
    <property type="match status" value="1"/>
</dbReference>
<dbReference type="InterPro" id="IPR006913">
    <property type="entry name" value="CENP-V/GFA"/>
</dbReference>
<dbReference type="InterPro" id="IPR011057">
    <property type="entry name" value="Mss4-like_sf"/>
</dbReference>
<dbReference type="Proteomes" id="UP000177325">
    <property type="component" value="Unassembled WGS sequence"/>
</dbReference>
<protein>
    <recommendedName>
        <fullName evidence="4">CENP-V/GFA domain-containing protein</fullName>
    </recommendedName>
</protein>
<evidence type="ECO:0000313" key="6">
    <source>
        <dbReference type="Proteomes" id="UP000177325"/>
    </source>
</evidence>